<dbReference type="AlphaFoldDB" id="A0A099ZTE5"/>
<feature type="non-terminal residue" evidence="1">
    <location>
        <position position="1"/>
    </location>
</feature>
<keyword evidence="2" id="KW-1185">Reference proteome</keyword>
<evidence type="ECO:0000313" key="1">
    <source>
        <dbReference type="EMBL" id="KGL85569.1"/>
    </source>
</evidence>
<organism evidence="1 2">
    <name type="scientific">Tinamus guttatus</name>
    <name type="common">White-throated tinamou</name>
    <dbReference type="NCBI Taxonomy" id="94827"/>
    <lineage>
        <taxon>Eukaryota</taxon>
        <taxon>Metazoa</taxon>
        <taxon>Chordata</taxon>
        <taxon>Craniata</taxon>
        <taxon>Vertebrata</taxon>
        <taxon>Euteleostomi</taxon>
        <taxon>Archelosauria</taxon>
        <taxon>Archosauria</taxon>
        <taxon>Dinosauria</taxon>
        <taxon>Saurischia</taxon>
        <taxon>Theropoda</taxon>
        <taxon>Coelurosauria</taxon>
        <taxon>Aves</taxon>
        <taxon>Palaeognathae</taxon>
        <taxon>Tinamiformes</taxon>
        <taxon>Tinamidae</taxon>
        <taxon>Tinamus</taxon>
    </lineage>
</organism>
<name>A0A099ZTE5_TINGU</name>
<feature type="non-terminal residue" evidence="1">
    <location>
        <position position="50"/>
    </location>
</feature>
<gene>
    <name evidence="1" type="ORF">N309_00005</name>
</gene>
<reference evidence="1 2" key="1">
    <citation type="submission" date="2014-06" db="EMBL/GenBank/DDBJ databases">
        <title>Genome evolution of avian class.</title>
        <authorList>
            <person name="Zhang G."/>
            <person name="Li C."/>
        </authorList>
    </citation>
    <scope>NUCLEOTIDE SEQUENCE [LARGE SCALE GENOMIC DNA]</scope>
    <source>
        <strain evidence="1">BGI_N309</strain>
    </source>
</reference>
<dbReference type="EMBL" id="KL903233">
    <property type="protein sequence ID" value="KGL85569.1"/>
    <property type="molecule type" value="Genomic_DNA"/>
</dbReference>
<dbReference type="Gene3D" id="3.30.40.10">
    <property type="entry name" value="Zinc/RING finger domain, C3HC4 (zinc finger)"/>
    <property type="match status" value="1"/>
</dbReference>
<protein>
    <submittedName>
        <fullName evidence="1">Cullin-9</fullName>
    </submittedName>
</protein>
<dbReference type="InterPro" id="IPR013083">
    <property type="entry name" value="Znf_RING/FYVE/PHD"/>
</dbReference>
<dbReference type="SUPFAM" id="SSF57850">
    <property type="entry name" value="RING/U-box"/>
    <property type="match status" value="1"/>
</dbReference>
<sequence length="50" mass="5524">QPCWSEYLTTCIEQNTVLKCTCPISECCAQPTAAFIRSILSSEEVVAKVE</sequence>
<dbReference type="STRING" id="94827.A0A099ZTE5"/>
<dbReference type="InterPro" id="IPR045093">
    <property type="entry name" value="Cullin"/>
</dbReference>
<proteinExistence type="predicted"/>
<accession>A0A099ZTE5</accession>
<evidence type="ECO:0000313" key="2">
    <source>
        <dbReference type="Proteomes" id="UP000053641"/>
    </source>
</evidence>
<dbReference type="PANTHER" id="PTHR22771:SF4">
    <property type="entry name" value="CULLIN 7-RELATED"/>
    <property type="match status" value="1"/>
</dbReference>
<dbReference type="Proteomes" id="UP000053641">
    <property type="component" value="Unassembled WGS sequence"/>
</dbReference>
<dbReference type="PANTHER" id="PTHR22771">
    <property type="entry name" value="CULLIN AND GALACTOSE-BINDING DOMAIN-CONTAINING"/>
    <property type="match status" value="1"/>
</dbReference>